<comment type="caution">
    <text evidence="1">The sequence shown here is derived from an EMBL/GenBank/DDBJ whole genome shotgun (WGS) entry which is preliminary data.</text>
</comment>
<evidence type="ECO:0000313" key="1">
    <source>
        <dbReference type="EMBL" id="MDK2123015.1"/>
    </source>
</evidence>
<dbReference type="PANTHER" id="PTHR38784:SF1">
    <property type="entry name" value="SUCROSE PHOSPHORYLASE"/>
    <property type="match status" value="1"/>
</dbReference>
<dbReference type="SUPFAM" id="SSF52980">
    <property type="entry name" value="Restriction endonuclease-like"/>
    <property type="match status" value="1"/>
</dbReference>
<dbReference type="Gene3D" id="3.10.640.10">
    <property type="entry name" value="Restriction endonuclease-like alpha-beta roll domain"/>
    <property type="match status" value="1"/>
</dbReference>
<dbReference type="Pfam" id="PF07152">
    <property type="entry name" value="YaeQ"/>
    <property type="match status" value="1"/>
</dbReference>
<accession>A0ABT7DSG7</accession>
<sequence>MALSATIYKADLGVADIDRGYYGQHNLTIACHPSETTARMMLRVLAFACHADPDLKFGRGVSADDEPDLWLVQPDGRISLWVELGQPDERDLRKASARADQVWLYTYGGRSVDPWWKKMQSAAAKLDNLTIVNIPSETMAALDGLTARTMKLDCTILEGSIQLSDGQQQLELKPEFLQRSN</sequence>
<protein>
    <submittedName>
        <fullName evidence="1">YaeQ family protein</fullName>
    </submittedName>
</protein>
<dbReference type="SMART" id="SM01322">
    <property type="entry name" value="YaeQ"/>
    <property type="match status" value="1"/>
</dbReference>
<organism evidence="1 2">
    <name type="scientific">Parachitinimonas caeni</name>
    <dbReference type="NCBI Taxonomy" id="3031301"/>
    <lineage>
        <taxon>Bacteria</taxon>
        <taxon>Pseudomonadati</taxon>
        <taxon>Pseudomonadota</taxon>
        <taxon>Betaproteobacteria</taxon>
        <taxon>Neisseriales</taxon>
        <taxon>Chitinibacteraceae</taxon>
        <taxon>Parachitinimonas</taxon>
    </lineage>
</organism>
<evidence type="ECO:0000313" key="2">
    <source>
        <dbReference type="Proteomes" id="UP001172778"/>
    </source>
</evidence>
<dbReference type="Proteomes" id="UP001172778">
    <property type="component" value="Unassembled WGS sequence"/>
</dbReference>
<name>A0ABT7DSG7_9NEIS</name>
<dbReference type="InterPro" id="IPR009822">
    <property type="entry name" value="YaeQ"/>
</dbReference>
<dbReference type="EMBL" id="JARRAF010000002">
    <property type="protein sequence ID" value="MDK2123015.1"/>
    <property type="molecule type" value="Genomic_DNA"/>
</dbReference>
<reference evidence="1" key="1">
    <citation type="submission" date="2023-03" db="EMBL/GenBank/DDBJ databases">
        <title>Chitinimonas shenzhenensis gen. nov., sp. nov., a novel member of family Burkholderiaceae isolated from activated sludge collected in Shen Zhen, China.</title>
        <authorList>
            <person name="Wang X."/>
        </authorList>
    </citation>
    <scope>NUCLEOTIDE SEQUENCE</scope>
    <source>
        <strain evidence="1">DQS-5</strain>
    </source>
</reference>
<dbReference type="InterPro" id="IPR038590">
    <property type="entry name" value="YaeQ_sf"/>
</dbReference>
<proteinExistence type="predicted"/>
<keyword evidence="2" id="KW-1185">Reference proteome</keyword>
<dbReference type="InterPro" id="IPR011335">
    <property type="entry name" value="Restrct_endonuc-II-like"/>
</dbReference>
<dbReference type="PANTHER" id="PTHR38784">
    <property type="entry name" value="SUCROSE PHOSPHORYLASE"/>
    <property type="match status" value="1"/>
</dbReference>
<dbReference type="RefSeq" id="WP_284099301.1">
    <property type="nucleotide sequence ID" value="NZ_JARRAF010000002.1"/>
</dbReference>
<dbReference type="CDD" id="cd22368">
    <property type="entry name" value="YaeQ-like"/>
    <property type="match status" value="1"/>
</dbReference>
<dbReference type="PIRSF" id="PIRSF011484">
    <property type="entry name" value="YaeQ"/>
    <property type="match status" value="1"/>
</dbReference>
<gene>
    <name evidence="1" type="ORF">PZA18_02990</name>
</gene>